<dbReference type="NCBIfam" id="TIGR00138">
    <property type="entry name" value="rsmG_gidB"/>
    <property type="match status" value="1"/>
</dbReference>
<proteinExistence type="inferred from homology"/>
<organism evidence="7 8">
    <name type="scientific">Candidatus Defluviibacterium haderslevense</name>
    <dbReference type="NCBI Taxonomy" id="2981993"/>
    <lineage>
        <taxon>Bacteria</taxon>
        <taxon>Pseudomonadati</taxon>
        <taxon>Bacteroidota</taxon>
        <taxon>Saprospiria</taxon>
        <taxon>Saprospirales</taxon>
        <taxon>Saprospiraceae</taxon>
        <taxon>Candidatus Defluviibacterium</taxon>
    </lineage>
</organism>
<dbReference type="EC" id="2.1.1.-" evidence="6"/>
<evidence type="ECO:0000256" key="2">
    <source>
        <dbReference type="ARBA" id="ARBA00022552"/>
    </source>
</evidence>
<dbReference type="GO" id="GO:0070043">
    <property type="term" value="F:rRNA (guanine-N7-)-methyltransferase activity"/>
    <property type="evidence" value="ECO:0007669"/>
    <property type="project" value="UniProtKB-UniRule"/>
</dbReference>
<feature type="binding site" evidence="6">
    <location>
        <begin position="94"/>
        <end position="96"/>
    </location>
    <ligand>
        <name>S-adenosyl-L-methionine</name>
        <dbReference type="ChEBI" id="CHEBI:59789"/>
    </ligand>
</feature>
<dbReference type="Gene3D" id="3.40.50.150">
    <property type="entry name" value="Vaccinia Virus protein VP39"/>
    <property type="match status" value="1"/>
</dbReference>
<dbReference type="PANTHER" id="PTHR31760:SF0">
    <property type="entry name" value="S-ADENOSYL-L-METHIONINE-DEPENDENT METHYLTRANSFERASES SUPERFAMILY PROTEIN"/>
    <property type="match status" value="1"/>
</dbReference>
<dbReference type="Pfam" id="PF02527">
    <property type="entry name" value="GidB"/>
    <property type="match status" value="1"/>
</dbReference>
<feature type="binding site" evidence="6">
    <location>
        <position position="71"/>
    </location>
    <ligand>
        <name>S-adenosyl-L-methionine</name>
        <dbReference type="ChEBI" id="CHEBI:59789"/>
    </ligand>
</feature>
<name>A0A9D7S5R8_9BACT</name>
<dbReference type="AlphaFoldDB" id="A0A9D7S5R8"/>
<evidence type="ECO:0000256" key="4">
    <source>
        <dbReference type="ARBA" id="ARBA00022679"/>
    </source>
</evidence>
<evidence type="ECO:0000256" key="1">
    <source>
        <dbReference type="ARBA" id="ARBA00022490"/>
    </source>
</evidence>
<evidence type="ECO:0000313" key="8">
    <source>
        <dbReference type="Proteomes" id="UP000808349"/>
    </source>
</evidence>
<dbReference type="PANTHER" id="PTHR31760">
    <property type="entry name" value="S-ADENOSYL-L-METHIONINE-DEPENDENT METHYLTRANSFERASES SUPERFAMILY PROTEIN"/>
    <property type="match status" value="1"/>
</dbReference>
<keyword evidence="5 6" id="KW-0949">S-adenosyl-L-methionine</keyword>
<sequence>MESIVKYFKGLSDHQIQQLSRLKSLYEEWNEKINVISRKDMDDFYLHHVLHSLTLTSFIKFASGTTILDLGCGGGFPGIPLAIFYPDVHFTLIDGTGKKIKVVQAVSDALELKNITAIHTRAESHKGQYHFVISRAVATLHELLNWSFDKWKKEQINALPNGLIAYKGGDLNLEIKEIKKGNYIEKWDIFDKFPEPYFTEKYLIYVQKK</sequence>
<reference evidence="7 8" key="1">
    <citation type="submission" date="2020-10" db="EMBL/GenBank/DDBJ databases">
        <title>Connecting structure to function with the recovery of over 1000 high-quality activated sludge metagenome-assembled genomes encoding full-length rRNA genes using long-read sequencing.</title>
        <authorList>
            <person name="Singleton C.M."/>
            <person name="Petriglieri F."/>
            <person name="Kristensen J.M."/>
            <person name="Kirkegaard R.H."/>
            <person name="Michaelsen T.Y."/>
            <person name="Andersen M.H."/>
            <person name="Karst S.M."/>
            <person name="Dueholm M.S."/>
            <person name="Nielsen P.H."/>
            <person name="Albertsen M."/>
        </authorList>
    </citation>
    <scope>NUCLEOTIDE SEQUENCE [LARGE SCALE GENOMIC DNA]</scope>
    <source>
        <strain evidence="7">Ribe_18-Q3-R11-54_BAT3C.373</strain>
    </source>
</reference>
<feature type="binding site" evidence="6">
    <location>
        <position position="135"/>
    </location>
    <ligand>
        <name>S-adenosyl-L-methionine</name>
        <dbReference type="ChEBI" id="CHEBI:59789"/>
    </ligand>
</feature>
<dbReference type="EMBL" id="JADKFW010000004">
    <property type="protein sequence ID" value="MBK9716370.1"/>
    <property type="molecule type" value="Genomic_DNA"/>
</dbReference>
<gene>
    <name evidence="6 7" type="primary">rsmG</name>
    <name evidence="7" type="ORF">IPO85_02375</name>
</gene>
<keyword evidence="2 6" id="KW-0698">rRNA processing</keyword>
<comment type="function">
    <text evidence="6">Specifically methylates the N7 position of a guanine in 16S rRNA.</text>
</comment>
<dbReference type="GO" id="GO:0005829">
    <property type="term" value="C:cytosol"/>
    <property type="evidence" value="ECO:0007669"/>
    <property type="project" value="TreeGrafter"/>
</dbReference>
<comment type="caution">
    <text evidence="7">The sequence shown here is derived from an EMBL/GenBank/DDBJ whole genome shotgun (WGS) entry which is preliminary data.</text>
</comment>
<comment type="subcellular location">
    <subcellularLocation>
        <location evidence="6">Cytoplasm</location>
    </subcellularLocation>
</comment>
<dbReference type="InterPro" id="IPR003682">
    <property type="entry name" value="rRNA_ssu_MeTfrase_G"/>
</dbReference>
<feature type="binding site" evidence="6">
    <location>
        <position position="76"/>
    </location>
    <ligand>
        <name>S-adenosyl-L-methionine</name>
        <dbReference type="ChEBI" id="CHEBI:59789"/>
    </ligand>
</feature>
<dbReference type="PIRSF" id="PIRSF003078">
    <property type="entry name" value="GidB"/>
    <property type="match status" value="1"/>
</dbReference>
<feature type="binding site" evidence="6">
    <location>
        <begin position="122"/>
        <end position="123"/>
    </location>
    <ligand>
        <name>S-adenosyl-L-methionine</name>
        <dbReference type="ChEBI" id="CHEBI:59789"/>
    </ligand>
</feature>
<comment type="similarity">
    <text evidence="6">Belongs to the methyltransferase superfamily. RNA methyltransferase RsmG family.</text>
</comment>
<keyword evidence="1 6" id="KW-0963">Cytoplasm</keyword>
<evidence type="ECO:0000256" key="3">
    <source>
        <dbReference type="ARBA" id="ARBA00022603"/>
    </source>
</evidence>
<dbReference type="HAMAP" id="MF_00074">
    <property type="entry name" value="16SrRNA_methyltr_G"/>
    <property type="match status" value="1"/>
</dbReference>
<dbReference type="InterPro" id="IPR029063">
    <property type="entry name" value="SAM-dependent_MTases_sf"/>
</dbReference>
<dbReference type="Proteomes" id="UP000808349">
    <property type="component" value="Unassembled WGS sequence"/>
</dbReference>
<keyword evidence="4 6" id="KW-0808">Transferase</keyword>
<dbReference type="CDD" id="cd02440">
    <property type="entry name" value="AdoMet_MTases"/>
    <property type="match status" value="1"/>
</dbReference>
<evidence type="ECO:0000313" key="7">
    <source>
        <dbReference type="EMBL" id="MBK9716370.1"/>
    </source>
</evidence>
<evidence type="ECO:0000256" key="6">
    <source>
        <dbReference type="HAMAP-Rule" id="MF_00074"/>
    </source>
</evidence>
<evidence type="ECO:0000256" key="5">
    <source>
        <dbReference type="ARBA" id="ARBA00022691"/>
    </source>
</evidence>
<keyword evidence="3 6" id="KW-0489">Methyltransferase</keyword>
<protein>
    <recommendedName>
        <fullName evidence="6">Ribosomal RNA small subunit methyltransferase G</fullName>
        <ecNumber evidence="6">2.1.1.-</ecNumber>
    </recommendedName>
    <alternativeName>
        <fullName evidence="6">16S rRNA 7-methylguanosine methyltransferase</fullName>
        <shortName evidence="6">16S rRNA m7G methyltransferase</shortName>
    </alternativeName>
</protein>
<dbReference type="SUPFAM" id="SSF53335">
    <property type="entry name" value="S-adenosyl-L-methionine-dependent methyltransferases"/>
    <property type="match status" value="1"/>
</dbReference>
<accession>A0A9D7S5R8</accession>